<evidence type="ECO:0000259" key="6">
    <source>
        <dbReference type="Pfam" id="PF00512"/>
    </source>
</evidence>
<evidence type="ECO:0000256" key="4">
    <source>
        <dbReference type="ARBA" id="ARBA00023012"/>
    </source>
</evidence>
<keyword evidence="8" id="KW-1185">Reference proteome</keyword>
<evidence type="ECO:0000313" key="8">
    <source>
        <dbReference type="Proteomes" id="UP001500740"/>
    </source>
</evidence>
<feature type="transmembrane region" description="Helical" evidence="5">
    <location>
        <begin position="308"/>
        <end position="330"/>
    </location>
</feature>
<dbReference type="CDD" id="cd00082">
    <property type="entry name" value="HisKA"/>
    <property type="match status" value="1"/>
</dbReference>
<organism evidence="7 8">
    <name type="scientific">Alkalibacillus silvisoli</name>
    <dbReference type="NCBI Taxonomy" id="392823"/>
    <lineage>
        <taxon>Bacteria</taxon>
        <taxon>Bacillati</taxon>
        <taxon>Bacillota</taxon>
        <taxon>Bacilli</taxon>
        <taxon>Bacillales</taxon>
        <taxon>Bacillaceae</taxon>
        <taxon>Alkalibacillus</taxon>
    </lineage>
</organism>
<feature type="transmembrane region" description="Helical" evidence="5">
    <location>
        <begin position="365"/>
        <end position="384"/>
    </location>
</feature>
<keyword evidence="5" id="KW-0472">Membrane</keyword>
<gene>
    <name evidence="7" type="ORF">GCM10008935_18150</name>
</gene>
<dbReference type="Proteomes" id="UP001500740">
    <property type="component" value="Unassembled WGS sequence"/>
</dbReference>
<dbReference type="SUPFAM" id="SSF49785">
    <property type="entry name" value="Galactose-binding domain-like"/>
    <property type="match status" value="1"/>
</dbReference>
<keyword evidence="5" id="KW-0812">Transmembrane</keyword>
<dbReference type="EC" id="2.7.13.3" evidence="2"/>
<feature type="transmembrane region" description="Helical" evidence="5">
    <location>
        <begin position="213"/>
        <end position="236"/>
    </location>
</feature>
<dbReference type="Gene3D" id="1.10.287.130">
    <property type="match status" value="1"/>
</dbReference>
<evidence type="ECO:0000256" key="3">
    <source>
        <dbReference type="ARBA" id="ARBA00022777"/>
    </source>
</evidence>
<dbReference type="RefSeq" id="WP_343783257.1">
    <property type="nucleotide sequence ID" value="NZ_BAAACZ010000014.1"/>
</dbReference>
<keyword evidence="5" id="KW-1133">Transmembrane helix</keyword>
<dbReference type="InterPro" id="IPR008979">
    <property type="entry name" value="Galactose-bd-like_sf"/>
</dbReference>
<sequence>MPHQYINRKKLILLVVLFIILLSALRLGWLAVFHNDVDGQPLISEGELDLRGWEGLSSETIALDGEWRFFPGKLATSGQTETWGDFNLVDVPGDWNDRKSNGSLDYYGTYKLRIIVEENDDDVFSLVVPSVRNASELYVNGRLIDQSGQVSESESQYLAKNIPYTASFTADDDGVIEIMLQATNYLDSSEGAIARSIKFGESSQVRSENLISYSMQLIVMVAFLIYTTFAIGLFFVNERNGTYINASFLLLCAIVTHSLGSDEKLITYWFQLDYAWNIRVANLASTGMIFSLWMIVKGSFGKSQKIIHTVVLTICVVSLIAILTLPLIDLFQIQDVFNALLIVTLVLVIISMFKVQSLQREDTVWIVYALLALLNSYIWWGVWNSLGVNVFFYPIDLIIMIGCFTIMWFIRYFNMYNKSKEQASRLKNVSEEKDEFLARTSHELRNPLHGILNLTQTTLDRNKGVFDQKKSKRIRNSNNGRE</sequence>
<dbReference type="InterPro" id="IPR003661">
    <property type="entry name" value="HisK_dim/P_dom"/>
</dbReference>
<dbReference type="InterPro" id="IPR036097">
    <property type="entry name" value="HisK_dim/P_sf"/>
</dbReference>
<dbReference type="SUPFAM" id="SSF47384">
    <property type="entry name" value="Homodimeric domain of signal transducing histidine kinase"/>
    <property type="match status" value="1"/>
</dbReference>
<proteinExistence type="predicted"/>
<protein>
    <recommendedName>
        <fullName evidence="2">histidine kinase</fullName>
        <ecNumber evidence="2">2.7.13.3</ecNumber>
    </recommendedName>
</protein>
<dbReference type="Gene3D" id="2.60.120.260">
    <property type="entry name" value="Galactose-binding domain-like"/>
    <property type="match status" value="1"/>
</dbReference>
<feature type="transmembrane region" description="Helical" evidence="5">
    <location>
        <begin position="243"/>
        <end position="260"/>
    </location>
</feature>
<feature type="transmembrane region" description="Helical" evidence="5">
    <location>
        <begin position="280"/>
        <end position="296"/>
    </location>
</feature>
<reference evidence="8" key="1">
    <citation type="journal article" date="2019" name="Int. J. Syst. Evol. Microbiol.">
        <title>The Global Catalogue of Microorganisms (GCM) 10K type strain sequencing project: providing services to taxonomists for standard genome sequencing and annotation.</title>
        <authorList>
            <consortium name="The Broad Institute Genomics Platform"/>
            <consortium name="The Broad Institute Genome Sequencing Center for Infectious Disease"/>
            <person name="Wu L."/>
            <person name="Ma J."/>
        </authorList>
    </citation>
    <scope>NUCLEOTIDE SEQUENCE [LARGE SCALE GENOMIC DNA]</scope>
    <source>
        <strain evidence="8">JCM 14193</strain>
    </source>
</reference>
<keyword evidence="4" id="KW-0902">Two-component regulatory system</keyword>
<evidence type="ECO:0000256" key="2">
    <source>
        <dbReference type="ARBA" id="ARBA00012438"/>
    </source>
</evidence>
<evidence type="ECO:0000256" key="1">
    <source>
        <dbReference type="ARBA" id="ARBA00000085"/>
    </source>
</evidence>
<comment type="caution">
    <text evidence="7">The sequence shown here is derived from an EMBL/GenBank/DDBJ whole genome shotgun (WGS) entry which is preliminary data.</text>
</comment>
<evidence type="ECO:0000313" key="7">
    <source>
        <dbReference type="EMBL" id="GAA0462942.1"/>
    </source>
</evidence>
<comment type="catalytic activity">
    <reaction evidence="1">
        <text>ATP + protein L-histidine = ADP + protein N-phospho-L-histidine.</text>
        <dbReference type="EC" id="2.7.13.3"/>
    </reaction>
</comment>
<keyword evidence="3" id="KW-0418">Kinase</keyword>
<dbReference type="EMBL" id="BAAACZ010000014">
    <property type="protein sequence ID" value="GAA0462942.1"/>
    <property type="molecule type" value="Genomic_DNA"/>
</dbReference>
<accession>A0ABP3JVD1</accession>
<feature type="transmembrane region" description="Helical" evidence="5">
    <location>
        <begin position="390"/>
        <end position="410"/>
    </location>
</feature>
<evidence type="ECO:0000256" key="5">
    <source>
        <dbReference type="SAM" id="Phobius"/>
    </source>
</evidence>
<feature type="domain" description="Signal transduction histidine kinase dimerisation/phosphoacceptor" evidence="6">
    <location>
        <begin position="433"/>
        <end position="463"/>
    </location>
</feature>
<keyword evidence="3" id="KW-0808">Transferase</keyword>
<feature type="transmembrane region" description="Helical" evidence="5">
    <location>
        <begin position="336"/>
        <end position="353"/>
    </location>
</feature>
<dbReference type="Pfam" id="PF00512">
    <property type="entry name" value="HisKA"/>
    <property type="match status" value="1"/>
</dbReference>
<name>A0ABP3JVD1_9BACI</name>